<dbReference type="NCBIfam" id="TIGR01632">
    <property type="entry name" value="L11_bact"/>
    <property type="match status" value="1"/>
</dbReference>
<keyword evidence="3" id="KW-0809">Transit peptide</keyword>
<comment type="similarity">
    <text evidence="2 10">Belongs to the universal ribosomal protein uL11 family.</text>
</comment>
<evidence type="ECO:0000256" key="7">
    <source>
        <dbReference type="ARBA" id="ARBA00038782"/>
    </source>
</evidence>
<comment type="subcellular location">
    <subcellularLocation>
        <location evidence="1">Mitochondrion</location>
    </subcellularLocation>
</comment>
<dbReference type="KEGG" id="clec:106671519"/>
<evidence type="ECO:0000259" key="11">
    <source>
        <dbReference type="Pfam" id="PF00298"/>
    </source>
</evidence>
<name>A0A8I6SCS6_CIMLE</name>
<evidence type="ECO:0000256" key="9">
    <source>
        <dbReference type="ARBA" id="ARBA00041455"/>
    </source>
</evidence>
<dbReference type="GO" id="GO:0070180">
    <property type="term" value="F:large ribosomal subunit rRNA binding"/>
    <property type="evidence" value="ECO:0007669"/>
    <property type="project" value="TreeGrafter"/>
</dbReference>
<dbReference type="SUPFAM" id="SSF54747">
    <property type="entry name" value="Ribosomal L11/L12e N-terminal domain"/>
    <property type="match status" value="1"/>
</dbReference>
<gene>
    <name evidence="13" type="primary">106671519</name>
</gene>
<organism evidence="13 14">
    <name type="scientific">Cimex lectularius</name>
    <name type="common">Bed bug</name>
    <name type="synonym">Acanthia lectularia</name>
    <dbReference type="NCBI Taxonomy" id="79782"/>
    <lineage>
        <taxon>Eukaryota</taxon>
        <taxon>Metazoa</taxon>
        <taxon>Ecdysozoa</taxon>
        <taxon>Arthropoda</taxon>
        <taxon>Hexapoda</taxon>
        <taxon>Insecta</taxon>
        <taxon>Pterygota</taxon>
        <taxon>Neoptera</taxon>
        <taxon>Paraneoptera</taxon>
        <taxon>Hemiptera</taxon>
        <taxon>Heteroptera</taxon>
        <taxon>Panheteroptera</taxon>
        <taxon>Cimicomorpha</taxon>
        <taxon>Cimicidae</taxon>
        <taxon>Cimex</taxon>
    </lineage>
</organism>
<dbReference type="Gene3D" id="3.30.1550.10">
    <property type="entry name" value="Ribosomal protein L11/L12, N-terminal domain"/>
    <property type="match status" value="1"/>
</dbReference>
<dbReference type="Proteomes" id="UP000494040">
    <property type="component" value="Unassembled WGS sequence"/>
</dbReference>
<dbReference type="InterPro" id="IPR020783">
    <property type="entry name" value="Ribosomal_uL11_C"/>
</dbReference>
<evidence type="ECO:0000313" key="13">
    <source>
        <dbReference type="EnsemblMetazoa" id="XP_014257934.1"/>
    </source>
</evidence>
<feature type="domain" description="Large ribosomal subunit protein uL11 N-terminal" evidence="12">
    <location>
        <begin position="25"/>
        <end position="83"/>
    </location>
</feature>
<dbReference type="FunFam" id="1.10.10.250:FF:000003">
    <property type="entry name" value="Mitochondrial ribosomal protein L11"/>
    <property type="match status" value="1"/>
</dbReference>
<evidence type="ECO:0000256" key="5">
    <source>
        <dbReference type="ARBA" id="ARBA00023128"/>
    </source>
</evidence>
<dbReference type="InterPro" id="IPR036796">
    <property type="entry name" value="Ribosomal_uL11_N_sf"/>
</dbReference>
<dbReference type="PANTHER" id="PTHR11661:SF1">
    <property type="entry name" value="LARGE RIBOSOMAL SUBUNIT PROTEIN UL11M"/>
    <property type="match status" value="1"/>
</dbReference>
<evidence type="ECO:0000256" key="6">
    <source>
        <dbReference type="ARBA" id="ARBA00023274"/>
    </source>
</evidence>
<comment type="subunit">
    <text evidence="7">Component of the mitochondrial ribosome large subunit (39S) which comprises a 16S rRNA and about 50 distinct proteins.</text>
</comment>
<dbReference type="GO" id="GO:0003735">
    <property type="term" value="F:structural constituent of ribosome"/>
    <property type="evidence" value="ECO:0007669"/>
    <property type="project" value="InterPro"/>
</dbReference>
<sequence length="197" mass="21912">MSKAGAKVMKGFKKVVDKVNHGNRIKTNIPAGLAAPGPPLGPMLGQHGINIASFCKDFNERTKDIKEGIPLPSRITVNPDRSYSIVIHKPPATFFLKQAAGIQRAAMEPGKEISGKVTRKHIYEIAKIKSEDPVFECVPLEQICKKIIGIAHSCGIEVVDKLDSQEYQTFLEERKLIIEEQKKQLQEKKEAKMLRLG</sequence>
<dbReference type="OrthoDB" id="1091498at2759"/>
<evidence type="ECO:0000313" key="14">
    <source>
        <dbReference type="Proteomes" id="UP000494040"/>
    </source>
</evidence>
<proteinExistence type="inferred from homology"/>
<keyword evidence="14" id="KW-1185">Reference proteome</keyword>
<dbReference type="Pfam" id="PF03946">
    <property type="entry name" value="Ribosomal_L11_N"/>
    <property type="match status" value="1"/>
</dbReference>
<dbReference type="CDD" id="cd00349">
    <property type="entry name" value="Ribosomal_L11"/>
    <property type="match status" value="1"/>
</dbReference>
<dbReference type="InterPro" id="IPR020784">
    <property type="entry name" value="Ribosomal_uL11_N"/>
</dbReference>
<dbReference type="EnsemblMetazoa" id="XM_014402448.2">
    <property type="protein sequence ID" value="XP_014257934.1"/>
    <property type="gene ID" value="LOC106671519"/>
</dbReference>
<evidence type="ECO:0000256" key="2">
    <source>
        <dbReference type="ARBA" id="ARBA00010537"/>
    </source>
</evidence>
<dbReference type="OMA" id="CKQFNAK"/>
<evidence type="ECO:0000259" key="12">
    <source>
        <dbReference type="Pfam" id="PF03946"/>
    </source>
</evidence>
<dbReference type="PANTHER" id="PTHR11661">
    <property type="entry name" value="60S RIBOSOMAL PROTEIN L12"/>
    <property type="match status" value="1"/>
</dbReference>
<protein>
    <recommendedName>
        <fullName evidence="8">Large ribosomal subunit protein uL11m</fullName>
    </recommendedName>
    <alternativeName>
        <fullName evidence="9">39S ribosomal protein L11, mitochondrial</fullName>
    </alternativeName>
</protein>
<dbReference type="GO" id="GO:0005762">
    <property type="term" value="C:mitochondrial large ribosomal subunit"/>
    <property type="evidence" value="ECO:0007669"/>
    <property type="project" value="TreeGrafter"/>
</dbReference>
<dbReference type="GO" id="GO:0006412">
    <property type="term" value="P:translation"/>
    <property type="evidence" value="ECO:0007669"/>
    <property type="project" value="InterPro"/>
</dbReference>
<dbReference type="SUPFAM" id="SSF46906">
    <property type="entry name" value="Ribosomal protein L11, C-terminal domain"/>
    <property type="match status" value="1"/>
</dbReference>
<dbReference type="HAMAP" id="MF_00736">
    <property type="entry name" value="Ribosomal_uL11"/>
    <property type="match status" value="1"/>
</dbReference>
<evidence type="ECO:0000256" key="4">
    <source>
        <dbReference type="ARBA" id="ARBA00022980"/>
    </source>
</evidence>
<evidence type="ECO:0000256" key="1">
    <source>
        <dbReference type="ARBA" id="ARBA00004173"/>
    </source>
</evidence>
<keyword evidence="4 10" id="KW-0689">Ribosomal protein</keyword>
<dbReference type="InterPro" id="IPR000911">
    <property type="entry name" value="Ribosomal_uL11"/>
</dbReference>
<evidence type="ECO:0000256" key="10">
    <source>
        <dbReference type="RuleBase" id="RU003978"/>
    </source>
</evidence>
<dbReference type="Pfam" id="PF00298">
    <property type="entry name" value="Ribosomal_L11"/>
    <property type="match status" value="1"/>
</dbReference>
<dbReference type="InterPro" id="IPR006519">
    <property type="entry name" value="Ribosomal_uL11_bac-typ"/>
</dbReference>
<dbReference type="InterPro" id="IPR036769">
    <property type="entry name" value="Ribosomal_uL11_C_sf"/>
</dbReference>
<dbReference type="FunFam" id="3.30.1550.10:FF:000003">
    <property type="entry name" value="39S ribosomal protein L11, mitochondrial"/>
    <property type="match status" value="1"/>
</dbReference>
<evidence type="ECO:0000256" key="8">
    <source>
        <dbReference type="ARBA" id="ARBA00040104"/>
    </source>
</evidence>
<dbReference type="AlphaFoldDB" id="A0A8I6SCS6"/>
<evidence type="ECO:0000256" key="3">
    <source>
        <dbReference type="ARBA" id="ARBA00022946"/>
    </source>
</evidence>
<feature type="domain" description="Large ribosomal subunit protein uL11 C-terminal" evidence="11">
    <location>
        <begin position="89"/>
        <end position="158"/>
    </location>
</feature>
<accession>A0A8I6SCS6</accession>
<keyword evidence="6 10" id="KW-0687">Ribonucleoprotein</keyword>
<dbReference type="Gene3D" id="1.10.10.250">
    <property type="entry name" value="Ribosomal protein L11, C-terminal domain"/>
    <property type="match status" value="1"/>
</dbReference>
<reference evidence="13" key="1">
    <citation type="submission" date="2022-01" db="UniProtKB">
        <authorList>
            <consortium name="EnsemblMetazoa"/>
        </authorList>
    </citation>
    <scope>IDENTIFICATION</scope>
</reference>
<dbReference type="SMART" id="SM00649">
    <property type="entry name" value="RL11"/>
    <property type="match status" value="1"/>
</dbReference>
<keyword evidence="5" id="KW-0496">Mitochondrion</keyword>